<dbReference type="GO" id="GO:0004867">
    <property type="term" value="F:serine-type endopeptidase inhibitor activity"/>
    <property type="evidence" value="ECO:0007669"/>
    <property type="project" value="UniProtKB-KW"/>
</dbReference>
<keyword evidence="9" id="KW-1185">Reference proteome</keyword>
<dbReference type="InterPro" id="IPR042185">
    <property type="entry name" value="Serpin_sf_2"/>
</dbReference>
<dbReference type="PANTHER" id="PTHR11461:SF165">
    <property type="entry name" value="ALPHA-1-ANTITRYPSIN"/>
    <property type="match status" value="1"/>
</dbReference>
<dbReference type="FunFam" id="2.10.310.10:FF:000001">
    <property type="entry name" value="Serpin family A member 1"/>
    <property type="match status" value="1"/>
</dbReference>
<dbReference type="FunFam" id="3.30.497.10:FF:000001">
    <property type="entry name" value="Serine protease inhibitor"/>
    <property type="match status" value="1"/>
</dbReference>
<evidence type="ECO:0000256" key="6">
    <source>
        <dbReference type="RuleBase" id="RU000411"/>
    </source>
</evidence>
<dbReference type="Proteomes" id="UP000545332">
    <property type="component" value="Unassembled WGS sequence"/>
</dbReference>
<dbReference type="Gene3D" id="3.30.497.10">
    <property type="entry name" value="Antithrombin, subunit I, domain 2"/>
    <property type="match status" value="1"/>
</dbReference>
<dbReference type="CDD" id="cd19548">
    <property type="entry name" value="serpinA_A1AT-like"/>
    <property type="match status" value="1"/>
</dbReference>
<dbReference type="FunFam" id="2.30.39.10:FF:000003">
    <property type="entry name" value="alpha-1-antitrypsin isoform X1"/>
    <property type="match status" value="1"/>
</dbReference>
<name>A0A7K4JXY1_9AVES</name>
<sequence>MSCLKLVPNNADFAFQFLKEISLEIPNKNIFFSPVSISAAFAMLAFGAKSTTQTQILEGLAFNLTEMHEKEIHEGFHHLIHMLSHPESEVYLDIGNIMFLSEKLKPFKKFLDDAKSLYEMDTLTVDFNNPAEAEKQINNYIERKTHGKIPDLIKDMDPQTVMLLASFIFFKGRWEKPFEPELTEDREFFVDEETTVRVPMMHQTDRYDYYFDENIPCTIVRFHYNGSATVFLVLPEKGKMKQLEQTLVKETVREWSENLSKRTISLYLPKFSISGNYDIKNILNKMGIIDVFTNQADLSGITGTPGLKVSKVVHKTALEVDETGTEAAAVSFAGIMPISFPQIIEFNRPFLMLIFDRATNSTLFIGKIVNPALH</sequence>
<dbReference type="SMART" id="SM00093">
    <property type="entry name" value="SERPIN"/>
    <property type="match status" value="1"/>
</dbReference>
<dbReference type="Gene3D" id="2.30.39.10">
    <property type="entry name" value="Alpha-1-antitrypsin, domain 1"/>
    <property type="match status" value="1"/>
</dbReference>
<keyword evidence="4" id="KW-0722">Serine protease inhibitor</keyword>
<feature type="domain" description="Serpin" evidence="7">
    <location>
        <begin position="15"/>
        <end position="371"/>
    </location>
</feature>
<accession>A0A7K4JXY1</accession>
<gene>
    <name evidence="8" type="primary">A1at2_1</name>
    <name evidence="8" type="ORF">CRYSOU_R01549</name>
</gene>
<evidence type="ECO:0000256" key="2">
    <source>
        <dbReference type="ARBA" id="ARBA00022690"/>
    </source>
</evidence>
<dbReference type="Pfam" id="PF00079">
    <property type="entry name" value="Serpin"/>
    <property type="match status" value="1"/>
</dbReference>
<dbReference type="InterPro" id="IPR023795">
    <property type="entry name" value="Serpin_CS"/>
</dbReference>
<dbReference type="EMBL" id="VWPX01001221">
    <property type="protein sequence ID" value="NWI08792.1"/>
    <property type="molecule type" value="Genomic_DNA"/>
</dbReference>
<dbReference type="OrthoDB" id="671595at2759"/>
<evidence type="ECO:0000256" key="4">
    <source>
        <dbReference type="ARBA" id="ARBA00022900"/>
    </source>
</evidence>
<dbReference type="PANTHER" id="PTHR11461">
    <property type="entry name" value="SERINE PROTEASE INHIBITOR, SERPIN"/>
    <property type="match status" value="1"/>
</dbReference>
<feature type="non-terminal residue" evidence="8">
    <location>
        <position position="374"/>
    </location>
</feature>
<dbReference type="Gene3D" id="2.10.310.10">
    <property type="entry name" value="Serpins superfamily"/>
    <property type="match status" value="1"/>
</dbReference>
<comment type="caution">
    <text evidence="8">The sequence shown here is derived from an EMBL/GenBank/DDBJ whole genome shotgun (WGS) entry which is preliminary data.</text>
</comment>
<dbReference type="PROSITE" id="PS00284">
    <property type="entry name" value="SERPIN"/>
    <property type="match status" value="1"/>
</dbReference>
<keyword evidence="3" id="KW-0732">Signal</keyword>
<dbReference type="InterPro" id="IPR036186">
    <property type="entry name" value="Serpin_sf"/>
</dbReference>
<dbReference type="GO" id="GO:0005615">
    <property type="term" value="C:extracellular space"/>
    <property type="evidence" value="ECO:0007669"/>
    <property type="project" value="InterPro"/>
</dbReference>
<evidence type="ECO:0000313" key="9">
    <source>
        <dbReference type="Proteomes" id="UP000545332"/>
    </source>
</evidence>
<keyword evidence="5" id="KW-0325">Glycoprotein</keyword>
<evidence type="ECO:0000313" key="8">
    <source>
        <dbReference type="EMBL" id="NWI08792.1"/>
    </source>
</evidence>
<keyword evidence="2" id="KW-0646">Protease inhibitor</keyword>
<comment type="similarity">
    <text evidence="1 6">Belongs to the serpin family.</text>
</comment>
<evidence type="ECO:0000256" key="1">
    <source>
        <dbReference type="ARBA" id="ARBA00009500"/>
    </source>
</evidence>
<dbReference type="AlphaFoldDB" id="A0A7K4JXY1"/>
<organism evidence="8 9">
    <name type="scientific">Crypturellus soui</name>
    <dbReference type="NCBI Taxonomy" id="458187"/>
    <lineage>
        <taxon>Eukaryota</taxon>
        <taxon>Metazoa</taxon>
        <taxon>Chordata</taxon>
        <taxon>Craniata</taxon>
        <taxon>Vertebrata</taxon>
        <taxon>Euteleostomi</taxon>
        <taxon>Archelosauria</taxon>
        <taxon>Archosauria</taxon>
        <taxon>Dinosauria</taxon>
        <taxon>Saurischia</taxon>
        <taxon>Theropoda</taxon>
        <taxon>Coelurosauria</taxon>
        <taxon>Aves</taxon>
        <taxon>Palaeognathae</taxon>
        <taxon>Tinamiformes</taxon>
        <taxon>Tinamidae</taxon>
        <taxon>Crypturellus</taxon>
    </lineage>
</organism>
<evidence type="ECO:0000259" key="7">
    <source>
        <dbReference type="SMART" id="SM00093"/>
    </source>
</evidence>
<reference evidence="8 9" key="1">
    <citation type="submission" date="2019-09" db="EMBL/GenBank/DDBJ databases">
        <title>Bird 10,000 Genomes (B10K) Project - Family phase.</title>
        <authorList>
            <person name="Zhang G."/>
        </authorList>
    </citation>
    <scope>NUCLEOTIDE SEQUENCE [LARGE SCALE GENOMIC DNA]</scope>
    <source>
        <strain evidence="8">B10K-MSB-42743</strain>
        <tissue evidence="8">Heart</tissue>
    </source>
</reference>
<proteinExistence type="inferred from homology"/>
<feature type="non-terminal residue" evidence="8">
    <location>
        <position position="1"/>
    </location>
</feature>
<dbReference type="InterPro" id="IPR000215">
    <property type="entry name" value="Serpin_fam"/>
</dbReference>
<evidence type="ECO:0000256" key="5">
    <source>
        <dbReference type="ARBA" id="ARBA00023180"/>
    </source>
</evidence>
<protein>
    <submittedName>
        <fullName evidence="8">A1AT2 antiproteinase</fullName>
    </submittedName>
</protein>
<dbReference type="InterPro" id="IPR042178">
    <property type="entry name" value="Serpin_sf_1"/>
</dbReference>
<evidence type="ECO:0000256" key="3">
    <source>
        <dbReference type="ARBA" id="ARBA00022729"/>
    </source>
</evidence>
<dbReference type="InterPro" id="IPR023796">
    <property type="entry name" value="Serpin_dom"/>
</dbReference>
<dbReference type="SUPFAM" id="SSF56574">
    <property type="entry name" value="Serpins"/>
    <property type="match status" value="1"/>
</dbReference>